<reference evidence="4" key="1">
    <citation type="submission" date="2020-10" db="EMBL/GenBank/DDBJ databases">
        <title>The Whole-Genome Sequence of Metschnikowia persimmonesis, a Novel Endophytic Yeast Species Isolated from Medicinal Plant Diospyros kaki Thumb.</title>
        <authorList>
            <person name="Rahmat E."/>
            <person name="Kang Y."/>
        </authorList>
    </citation>
    <scope>NUCLEOTIDE SEQUENCE</scope>
    <source>
        <strain evidence="4">KIOM G15050</strain>
    </source>
</reference>
<dbReference type="GO" id="GO:0003676">
    <property type="term" value="F:nucleic acid binding"/>
    <property type="evidence" value="ECO:0007669"/>
    <property type="project" value="InterPro"/>
</dbReference>
<feature type="domain" description="CCHC-type" evidence="3">
    <location>
        <begin position="6"/>
        <end position="21"/>
    </location>
</feature>
<dbReference type="SUPFAM" id="SSF57756">
    <property type="entry name" value="Retrovirus zinc finger-like domains"/>
    <property type="match status" value="2"/>
</dbReference>
<comment type="caution">
    <text evidence="4">The sequence shown here is derived from an EMBL/GenBank/DDBJ whole genome shotgun (WGS) entry which is preliminary data.</text>
</comment>
<dbReference type="SMART" id="SM00343">
    <property type="entry name" value="ZnF_C2HC"/>
    <property type="match status" value="4"/>
</dbReference>
<evidence type="ECO:0000259" key="3">
    <source>
        <dbReference type="PROSITE" id="PS50158"/>
    </source>
</evidence>
<gene>
    <name evidence="4" type="ORF">HF325_004373</name>
</gene>
<accession>A0A8H7L9X7</accession>
<evidence type="ECO:0000313" key="4">
    <source>
        <dbReference type="EMBL" id="KAF8000584.1"/>
    </source>
</evidence>
<feature type="domain" description="CCHC-type" evidence="3">
    <location>
        <begin position="50"/>
        <end position="65"/>
    </location>
</feature>
<dbReference type="PANTHER" id="PTHR46978:SF1">
    <property type="entry name" value="ZINC KNUCKLE (CCHC-TYPE) FAMILY PROTEIN"/>
    <property type="match status" value="1"/>
</dbReference>
<keyword evidence="1" id="KW-0479">Metal-binding</keyword>
<organism evidence="4 5">
    <name type="scientific">Metschnikowia pulcherrima</name>
    <dbReference type="NCBI Taxonomy" id="27326"/>
    <lineage>
        <taxon>Eukaryota</taxon>
        <taxon>Fungi</taxon>
        <taxon>Dikarya</taxon>
        <taxon>Ascomycota</taxon>
        <taxon>Saccharomycotina</taxon>
        <taxon>Pichiomycetes</taxon>
        <taxon>Metschnikowiaceae</taxon>
        <taxon>Metschnikowia</taxon>
    </lineage>
</organism>
<evidence type="ECO:0000256" key="2">
    <source>
        <dbReference type="SAM" id="MobiDB-lite"/>
    </source>
</evidence>
<name>A0A8H7L9X7_9ASCO</name>
<dbReference type="PROSITE" id="PS50158">
    <property type="entry name" value="ZF_CCHC"/>
    <property type="match status" value="4"/>
</dbReference>
<feature type="region of interest" description="Disordered" evidence="2">
    <location>
        <begin position="89"/>
        <end position="110"/>
    </location>
</feature>
<dbReference type="InterPro" id="IPR001878">
    <property type="entry name" value="Znf_CCHC"/>
</dbReference>
<dbReference type="Proteomes" id="UP000649328">
    <property type="component" value="Unassembled WGS sequence"/>
</dbReference>
<dbReference type="PANTHER" id="PTHR46978">
    <property type="entry name" value="ZINC KNUCKLE (CCHC-TYPE) FAMILY PROTEIN"/>
    <property type="match status" value="1"/>
</dbReference>
<evidence type="ECO:0000256" key="1">
    <source>
        <dbReference type="PROSITE-ProRule" id="PRU00047"/>
    </source>
</evidence>
<dbReference type="EMBL" id="JACBPP010000006">
    <property type="protein sequence ID" value="KAF8000584.1"/>
    <property type="molecule type" value="Genomic_DNA"/>
</dbReference>
<evidence type="ECO:0000313" key="5">
    <source>
        <dbReference type="Proteomes" id="UP000649328"/>
    </source>
</evidence>
<feature type="domain" description="CCHC-type" evidence="3">
    <location>
        <begin position="71"/>
        <end position="87"/>
    </location>
</feature>
<proteinExistence type="predicted"/>
<feature type="domain" description="CCHC-type" evidence="3">
    <location>
        <begin position="26"/>
        <end position="41"/>
    </location>
</feature>
<protein>
    <recommendedName>
        <fullName evidence="3">CCHC-type domain-containing protein</fullName>
    </recommendedName>
</protein>
<dbReference type="AlphaFoldDB" id="A0A8H7L9X7"/>
<dbReference type="Pfam" id="PF00098">
    <property type="entry name" value="zf-CCHC"/>
    <property type="match status" value="4"/>
</dbReference>
<dbReference type="InterPro" id="IPR036875">
    <property type="entry name" value="Znf_CCHC_sf"/>
</dbReference>
<keyword evidence="1" id="KW-0863">Zinc-finger</keyword>
<keyword evidence="1" id="KW-0862">Zinc</keyword>
<dbReference type="OrthoDB" id="3863715at2759"/>
<dbReference type="GO" id="GO:0008270">
    <property type="term" value="F:zinc ion binding"/>
    <property type="evidence" value="ECO:0007669"/>
    <property type="project" value="UniProtKB-KW"/>
</dbReference>
<dbReference type="Gene3D" id="4.10.60.10">
    <property type="entry name" value="Zinc finger, CCHC-type"/>
    <property type="match status" value="3"/>
</dbReference>
<keyword evidence="5" id="KW-1185">Reference proteome</keyword>
<sequence>MFPKSCYKCGETGHIADDCQQTERLCYNCRQAGHESSACPEPKTADRKQCYSCGDVGHVQGDCPNSAQGAKCYNCSEFGHISRECPKNEAAAPAAAAQPRERKPRSGVGKKLLEGNVSFKVAESAKRYGNVELGRRGYG</sequence>